<protein>
    <recommendedName>
        <fullName evidence="3">Maturase K</fullName>
    </recommendedName>
</protein>
<reference evidence="1 2" key="1">
    <citation type="journal article" date="2021" name="J. Hered.">
        <title>A chromosome-level genome assembly of the parasitoid wasp, Cotesia glomerata (Hymenoptera: Braconidae).</title>
        <authorList>
            <person name="Pinto B.J."/>
            <person name="Weis J.J."/>
            <person name="Gamble T."/>
            <person name="Ode P.J."/>
            <person name="Paul R."/>
            <person name="Zaspel J.M."/>
        </authorList>
    </citation>
    <scope>NUCLEOTIDE SEQUENCE [LARGE SCALE GENOMIC DNA]</scope>
    <source>
        <strain evidence="1">CgM1</strain>
    </source>
</reference>
<comment type="caution">
    <text evidence="1">The sequence shown here is derived from an EMBL/GenBank/DDBJ whole genome shotgun (WGS) entry which is preliminary data.</text>
</comment>
<dbReference type="EMBL" id="JAHXZJ010002982">
    <property type="protein sequence ID" value="KAH0535725.1"/>
    <property type="molecule type" value="Genomic_DNA"/>
</dbReference>
<evidence type="ECO:0008006" key="3">
    <source>
        <dbReference type="Google" id="ProtNLM"/>
    </source>
</evidence>
<gene>
    <name evidence="1" type="ORF">KQX54_018549</name>
</gene>
<name>A0AAV7HU99_COTGL</name>
<proteinExistence type="predicted"/>
<dbReference type="AlphaFoldDB" id="A0AAV7HU99"/>
<evidence type="ECO:0000313" key="2">
    <source>
        <dbReference type="Proteomes" id="UP000826195"/>
    </source>
</evidence>
<organism evidence="1 2">
    <name type="scientific">Cotesia glomerata</name>
    <name type="common">Lepidopteran parasitic wasp</name>
    <name type="synonym">Apanteles glomeratus</name>
    <dbReference type="NCBI Taxonomy" id="32391"/>
    <lineage>
        <taxon>Eukaryota</taxon>
        <taxon>Metazoa</taxon>
        <taxon>Ecdysozoa</taxon>
        <taxon>Arthropoda</taxon>
        <taxon>Hexapoda</taxon>
        <taxon>Insecta</taxon>
        <taxon>Pterygota</taxon>
        <taxon>Neoptera</taxon>
        <taxon>Endopterygota</taxon>
        <taxon>Hymenoptera</taxon>
        <taxon>Apocrita</taxon>
        <taxon>Ichneumonoidea</taxon>
        <taxon>Braconidae</taxon>
        <taxon>Microgastrinae</taxon>
        <taxon>Cotesia</taxon>
    </lineage>
</organism>
<accession>A0AAV7HU99</accession>
<sequence>MDSSLLQSRGPGNGTINEFWLFREITIALPAALSGRTYENDEGRRSRFAFGYSLCQFRVKFRVFDLIWRVVRLKLSPGKQKIPGFLFMARDPVPEREGRERIGWIEYSESRDRAWSRHFRIEKPRLSYIPLSTFYILQSEASSPGTLPLERVQSCPRIRNWLQSCDVAKALFSERLIFFSIPFVLS</sequence>
<keyword evidence="2" id="KW-1185">Reference proteome</keyword>
<dbReference type="Proteomes" id="UP000826195">
    <property type="component" value="Unassembled WGS sequence"/>
</dbReference>
<evidence type="ECO:0000313" key="1">
    <source>
        <dbReference type="EMBL" id="KAH0535725.1"/>
    </source>
</evidence>